<dbReference type="InterPro" id="IPR015168">
    <property type="entry name" value="SsuA/THI5"/>
</dbReference>
<dbReference type="Gene3D" id="3.40.190.10">
    <property type="entry name" value="Periplasmic binding protein-like II"/>
    <property type="match status" value="2"/>
</dbReference>
<proteinExistence type="predicted"/>
<sequence>MTSHLKGAAAAAALLVGVGLAGPAAALDEVTFGTNWLAQAEHGGFYQAVADGTYEKYGLDVTIRQGGPQAGNQALLIAGKIQFYMQGNMLSPFDAATQDIPVIEVAAIFQKEPQVLLAHPDAGVEEFEDLAKLPTLFLSKDGFTSYFQWMKSAYPGFSDEQYKPYTFNPAPFIADKNSAQQGYVTSEPYAIEKEAGWSPKVFLLADYGFDTYSTLIEGMKEYVEANPDITKRFVEASIIGWYNYLYGDNSAANDLIKTDNPEMTDEQIAYSIAKMKEHGIVDSGDTETMGIGCMTDERQKSFYDKMVAAGVVEADIDYKTTYTTEYVCKGLGLDLKK</sequence>
<dbReference type="PANTHER" id="PTHR31528">
    <property type="entry name" value="4-AMINO-5-HYDROXYMETHYL-2-METHYLPYRIMIDINE PHOSPHATE SYNTHASE THI11-RELATED"/>
    <property type="match status" value="1"/>
</dbReference>
<dbReference type="Proteomes" id="UP001378188">
    <property type="component" value="Unassembled WGS sequence"/>
</dbReference>
<dbReference type="Pfam" id="PF09084">
    <property type="entry name" value="NMT1"/>
    <property type="match status" value="1"/>
</dbReference>
<feature type="chain" id="PRO_5043981852" evidence="1">
    <location>
        <begin position="27"/>
        <end position="337"/>
    </location>
</feature>
<feature type="signal peptide" evidence="1">
    <location>
        <begin position="1"/>
        <end position="26"/>
    </location>
</feature>
<reference evidence="3 4" key="1">
    <citation type="submission" date="2024-02" db="EMBL/GenBank/DDBJ databases">
        <title>Genome analysis and characterization of Microbaculum marinisediminis sp. nov., isolated from marine sediment.</title>
        <authorList>
            <person name="Du Z.-J."/>
            <person name="Ye Y.-Q."/>
            <person name="Zhang Z.-R."/>
            <person name="Yuan S.-M."/>
            <person name="Zhang X.-Y."/>
        </authorList>
    </citation>
    <scope>NUCLEOTIDE SEQUENCE [LARGE SCALE GENOMIC DNA]</scope>
    <source>
        <strain evidence="3 4">SDUM1044001</strain>
    </source>
</reference>
<evidence type="ECO:0000313" key="3">
    <source>
        <dbReference type="EMBL" id="MEJ8573926.1"/>
    </source>
</evidence>
<comment type="caution">
    <text evidence="3">The sequence shown here is derived from an EMBL/GenBank/DDBJ whole genome shotgun (WGS) entry which is preliminary data.</text>
</comment>
<keyword evidence="1" id="KW-0732">Signal</keyword>
<dbReference type="SUPFAM" id="SSF53850">
    <property type="entry name" value="Periplasmic binding protein-like II"/>
    <property type="match status" value="1"/>
</dbReference>
<protein>
    <submittedName>
        <fullName evidence="3">ABC transporter substrate-binding protein</fullName>
    </submittedName>
</protein>
<evidence type="ECO:0000259" key="2">
    <source>
        <dbReference type="Pfam" id="PF09084"/>
    </source>
</evidence>
<evidence type="ECO:0000256" key="1">
    <source>
        <dbReference type="SAM" id="SignalP"/>
    </source>
</evidence>
<keyword evidence="4" id="KW-1185">Reference proteome</keyword>
<dbReference type="EMBL" id="JAZHOF010000009">
    <property type="protein sequence ID" value="MEJ8573926.1"/>
    <property type="molecule type" value="Genomic_DNA"/>
</dbReference>
<accession>A0AAW9S276</accession>
<dbReference type="RefSeq" id="WP_340331623.1">
    <property type="nucleotide sequence ID" value="NZ_JAZHOF010000009.1"/>
</dbReference>
<gene>
    <name evidence="3" type="ORF">V3328_20735</name>
</gene>
<dbReference type="PANTHER" id="PTHR31528:SF3">
    <property type="entry name" value="THIAMINE BIOSYNTHESIS PROTEIN HI_0357-RELATED"/>
    <property type="match status" value="1"/>
</dbReference>
<organism evidence="3 4">
    <name type="scientific">Microbaculum marinum</name>
    <dbReference type="NCBI Taxonomy" id="1764581"/>
    <lineage>
        <taxon>Bacteria</taxon>
        <taxon>Pseudomonadati</taxon>
        <taxon>Pseudomonadota</taxon>
        <taxon>Alphaproteobacteria</taxon>
        <taxon>Hyphomicrobiales</taxon>
        <taxon>Tepidamorphaceae</taxon>
        <taxon>Microbaculum</taxon>
    </lineage>
</organism>
<name>A0AAW9S276_9HYPH</name>
<dbReference type="AlphaFoldDB" id="A0AAW9S276"/>
<evidence type="ECO:0000313" key="4">
    <source>
        <dbReference type="Proteomes" id="UP001378188"/>
    </source>
</evidence>
<dbReference type="InterPro" id="IPR027939">
    <property type="entry name" value="NMT1/THI5"/>
</dbReference>
<feature type="domain" description="SsuA/THI5-like" evidence="2">
    <location>
        <begin position="40"/>
        <end position="241"/>
    </location>
</feature>
<dbReference type="GO" id="GO:0009228">
    <property type="term" value="P:thiamine biosynthetic process"/>
    <property type="evidence" value="ECO:0007669"/>
    <property type="project" value="InterPro"/>
</dbReference>